<dbReference type="Proteomes" id="UP000694050">
    <property type="component" value="Unassembled WGS sequence"/>
</dbReference>
<dbReference type="AlphaFoldDB" id="A0A8J5TS63"/>
<proteinExistence type="predicted"/>
<organism evidence="1 2">
    <name type="scientific">Fusarium oxysporum f. sp. rapae</name>
    <dbReference type="NCBI Taxonomy" id="485398"/>
    <lineage>
        <taxon>Eukaryota</taxon>
        <taxon>Fungi</taxon>
        <taxon>Dikarya</taxon>
        <taxon>Ascomycota</taxon>
        <taxon>Pezizomycotina</taxon>
        <taxon>Sordariomycetes</taxon>
        <taxon>Hypocreomycetidae</taxon>
        <taxon>Hypocreales</taxon>
        <taxon>Nectriaceae</taxon>
        <taxon>Fusarium</taxon>
        <taxon>Fusarium oxysporum species complex</taxon>
    </lineage>
</organism>
<reference evidence="1" key="1">
    <citation type="submission" date="2021-04" db="EMBL/GenBank/DDBJ databases">
        <title>First draft genome resource for Brassicaceae pathogens Fusarium oxysporum f. sp. raphani and Fusarium oxysporum f. sp. rapae.</title>
        <authorList>
            <person name="Asai S."/>
        </authorList>
    </citation>
    <scope>NUCLEOTIDE SEQUENCE</scope>
    <source>
        <strain evidence="1">Tf1208</strain>
    </source>
</reference>
<protein>
    <submittedName>
        <fullName evidence="1">Uncharacterized protein</fullName>
    </submittedName>
</protein>
<accession>A0A8J5TS63</accession>
<evidence type="ECO:0000313" key="1">
    <source>
        <dbReference type="EMBL" id="KAG7408229.1"/>
    </source>
</evidence>
<name>A0A8J5TS63_FUSOX</name>
<sequence length="110" mass="12498">MKRIAVSVICIIPAVWRRGDGLRSIMSQTTFQAVLVCVGAGRPTEELQQSQAEESVWFGKFVNQLQSEVSQLFEIDDSNSVPWTEGQRVLLEMFLDISFFQFWQLTKAPA</sequence>
<gene>
    <name evidence="1" type="ORF">Forpe1208_v012192</name>
</gene>
<evidence type="ECO:0000313" key="2">
    <source>
        <dbReference type="Proteomes" id="UP000694050"/>
    </source>
</evidence>
<dbReference type="EMBL" id="JAELUQ010000009">
    <property type="protein sequence ID" value="KAG7408229.1"/>
    <property type="molecule type" value="Genomic_DNA"/>
</dbReference>
<comment type="caution">
    <text evidence="1">The sequence shown here is derived from an EMBL/GenBank/DDBJ whole genome shotgun (WGS) entry which is preliminary data.</text>
</comment>